<protein>
    <submittedName>
        <fullName evidence="3">Uncharacterized protein</fullName>
    </submittedName>
</protein>
<evidence type="ECO:0000313" key="3">
    <source>
        <dbReference type="EMBL" id="TMQ57665.1"/>
    </source>
</evidence>
<sequence>MRRLSAWIACSALAFALTGSAPNAGAHTSVSINLRVGDPYRGPRLVFREEPDVVVVPGSRVYYVRDYDYDIYRYGSYWYYNYDGGWYRARRYDGPYVYIGYPSVPHAVVYVPVKYRRHWRESPGHGHAYGHHKDRRHDKGRGRGHGGGD</sequence>
<feature type="chain" id="PRO_5022044146" evidence="2">
    <location>
        <begin position="27"/>
        <end position="149"/>
    </location>
</feature>
<evidence type="ECO:0000256" key="2">
    <source>
        <dbReference type="SAM" id="SignalP"/>
    </source>
</evidence>
<accession>A0A538T1Z9</accession>
<reference evidence="3 4" key="1">
    <citation type="journal article" date="2019" name="Nat. Microbiol.">
        <title>Mediterranean grassland soil C-N compound turnover is dependent on rainfall and depth, and is mediated by genomically divergent microorganisms.</title>
        <authorList>
            <person name="Diamond S."/>
            <person name="Andeer P.F."/>
            <person name="Li Z."/>
            <person name="Crits-Christoph A."/>
            <person name="Burstein D."/>
            <person name="Anantharaman K."/>
            <person name="Lane K.R."/>
            <person name="Thomas B.C."/>
            <person name="Pan C."/>
            <person name="Northen T.R."/>
            <person name="Banfield J.F."/>
        </authorList>
    </citation>
    <scope>NUCLEOTIDE SEQUENCE [LARGE SCALE GENOMIC DNA]</scope>
    <source>
        <strain evidence="3">WS_6</strain>
    </source>
</reference>
<evidence type="ECO:0000313" key="4">
    <source>
        <dbReference type="Proteomes" id="UP000316852"/>
    </source>
</evidence>
<feature type="region of interest" description="Disordered" evidence="1">
    <location>
        <begin position="124"/>
        <end position="149"/>
    </location>
</feature>
<proteinExistence type="predicted"/>
<dbReference type="Proteomes" id="UP000316852">
    <property type="component" value="Unassembled WGS sequence"/>
</dbReference>
<organism evidence="3 4">
    <name type="scientific">Eiseniibacteriota bacterium</name>
    <dbReference type="NCBI Taxonomy" id="2212470"/>
    <lineage>
        <taxon>Bacteria</taxon>
        <taxon>Candidatus Eiseniibacteriota</taxon>
    </lineage>
</organism>
<dbReference type="EMBL" id="VBOW01000058">
    <property type="protein sequence ID" value="TMQ57665.1"/>
    <property type="molecule type" value="Genomic_DNA"/>
</dbReference>
<feature type="signal peptide" evidence="2">
    <location>
        <begin position="1"/>
        <end position="26"/>
    </location>
</feature>
<evidence type="ECO:0000256" key="1">
    <source>
        <dbReference type="SAM" id="MobiDB-lite"/>
    </source>
</evidence>
<feature type="compositionally biased region" description="Basic residues" evidence="1">
    <location>
        <begin position="128"/>
        <end position="149"/>
    </location>
</feature>
<gene>
    <name evidence="3" type="ORF">E6K76_09845</name>
</gene>
<comment type="caution">
    <text evidence="3">The sequence shown here is derived from an EMBL/GenBank/DDBJ whole genome shotgun (WGS) entry which is preliminary data.</text>
</comment>
<name>A0A538T1Z9_UNCEI</name>
<dbReference type="AlphaFoldDB" id="A0A538T1Z9"/>
<keyword evidence="2" id="KW-0732">Signal</keyword>